<sequence>MGNKASRTNEIQFPELYDPTYQPPCGSDLGEDFDHSVEPDLFQYDLLRSLGRGAFGKVMVVRSKRDGKLYALKYISKSQCVKQRAVRNILSERRILERVEHPFVCNLQCAFQDDEHMYMLLDLMLGGDLRFHLDRIGHFTEETMRFHVSEIASGLNYLHRHNIIHRDIKPDNVLLDQWGHCHLTDFNSAGRIRPDKPCKSVIGTHSYMAPEMIQKRGYRESVDWWSLGVLMFECLYGKLPFRGRTNQGINEAILSGQIMYPKKCPQEISIECYAAISGFLQCDIHKRLGCKGNDLQNHPFFDPIDWKALEAKEIEPPFKPEIKLMANDTLTQLEEVLFEEPPLTHKSSKKSLKVPKPGSSMDIIRCEFKSFSRRNDIDTKHPLLL</sequence>
<dbReference type="InterPro" id="IPR008271">
    <property type="entry name" value="Ser/Thr_kinase_AS"/>
</dbReference>
<feature type="binding site" evidence="6">
    <location>
        <position position="73"/>
    </location>
    <ligand>
        <name>ATP</name>
        <dbReference type="ChEBI" id="CHEBI:30616"/>
    </ligand>
</feature>
<evidence type="ECO:0000256" key="3">
    <source>
        <dbReference type="ARBA" id="ARBA00022741"/>
    </source>
</evidence>
<evidence type="ECO:0000256" key="2">
    <source>
        <dbReference type="ARBA" id="ARBA00022679"/>
    </source>
</evidence>
<evidence type="ECO:0000313" key="10">
    <source>
        <dbReference type="EMBL" id="KAK9764079.1"/>
    </source>
</evidence>
<keyword evidence="2" id="KW-0808">Transferase</keyword>
<feature type="domain" description="Protein kinase" evidence="8">
    <location>
        <begin position="44"/>
        <end position="301"/>
    </location>
</feature>
<dbReference type="PROSITE" id="PS00108">
    <property type="entry name" value="PROTEIN_KINASE_ST"/>
    <property type="match status" value="1"/>
</dbReference>
<evidence type="ECO:0008006" key="12">
    <source>
        <dbReference type="Google" id="ProtNLM"/>
    </source>
</evidence>
<evidence type="ECO:0000259" key="8">
    <source>
        <dbReference type="PROSITE" id="PS50011"/>
    </source>
</evidence>
<organism evidence="10 11">
    <name type="scientific">Basidiobolus ranarum</name>
    <dbReference type="NCBI Taxonomy" id="34480"/>
    <lineage>
        <taxon>Eukaryota</taxon>
        <taxon>Fungi</taxon>
        <taxon>Fungi incertae sedis</taxon>
        <taxon>Zoopagomycota</taxon>
        <taxon>Entomophthoromycotina</taxon>
        <taxon>Basidiobolomycetes</taxon>
        <taxon>Basidiobolales</taxon>
        <taxon>Basidiobolaceae</taxon>
        <taxon>Basidiobolus</taxon>
    </lineage>
</organism>
<proteinExistence type="inferred from homology"/>
<dbReference type="InterPro" id="IPR017441">
    <property type="entry name" value="Protein_kinase_ATP_BS"/>
</dbReference>
<dbReference type="InterPro" id="IPR000961">
    <property type="entry name" value="AGC-kinase_C"/>
</dbReference>
<comment type="caution">
    <text evidence="10">The sequence shown here is derived from an EMBL/GenBank/DDBJ whole genome shotgun (WGS) entry which is preliminary data.</text>
</comment>
<dbReference type="PANTHER" id="PTHR24355:SF30">
    <property type="entry name" value="SERINE_THREONINE-PROTEIN KINASE 32B ISOFORM X1"/>
    <property type="match status" value="1"/>
</dbReference>
<dbReference type="PANTHER" id="PTHR24355">
    <property type="entry name" value="G PROTEIN-COUPLED RECEPTOR KINASE/RIBOSOMAL PROTEIN S6 KINASE"/>
    <property type="match status" value="1"/>
</dbReference>
<evidence type="ECO:0000256" key="7">
    <source>
        <dbReference type="RuleBase" id="RU000304"/>
    </source>
</evidence>
<keyword evidence="3 6" id="KW-0547">Nucleotide-binding</keyword>
<reference evidence="10 11" key="1">
    <citation type="submission" date="2023-04" db="EMBL/GenBank/DDBJ databases">
        <title>Genome of Basidiobolus ranarum AG-B5.</title>
        <authorList>
            <person name="Stajich J.E."/>
            <person name="Carter-House D."/>
            <person name="Gryganskyi A."/>
        </authorList>
    </citation>
    <scope>NUCLEOTIDE SEQUENCE [LARGE SCALE GENOMIC DNA]</scope>
    <source>
        <strain evidence="10 11">AG-B5</strain>
    </source>
</reference>
<dbReference type="Proteomes" id="UP001479436">
    <property type="component" value="Unassembled WGS sequence"/>
</dbReference>
<accession>A0ABR2WRI1</accession>
<evidence type="ECO:0000256" key="4">
    <source>
        <dbReference type="ARBA" id="ARBA00022777"/>
    </source>
</evidence>
<evidence type="ECO:0000313" key="11">
    <source>
        <dbReference type="Proteomes" id="UP001479436"/>
    </source>
</evidence>
<dbReference type="InterPro" id="IPR011009">
    <property type="entry name" value="Kinase-like_dom_sf"/>
</dbReference>
<keyword evidence="1 7" id="KW-0723">Serine/threonine-protein kinase</keyword>
<keyword evidence="5 6" id="KW-0067">ATP-binding</keyword>
<evidence type="ECO:0000256" key="6">
    <source>
        <dbReference type="PROSITE-ProRule" id="PRU10141"/>
    </source>
</evidence>
<dbReference type="Pfam" id="PF00069">
    <property type="entry name" value="Pkinase"/>
    <property type="match status" value="1"/>
</dbReference>
<dbReference type="SMART" id="SM00220">
    <property type="entry name" value="S_TKc"/>
    <property type="match status" value="1"/>
</dbReference>
<dbReference type="SUPFAM" id="SSF56112">
    <property type="entry name" value="Protein kinase-like (PK-like)"/>
    <property type="match status" value="1"/>
</dbReference>
<dbReference type="Gene3D" id="3.30.200.20">
    <property type="entry name" value="Phosphorylase Kinase, domain 1"/>
    <property type="match status" value="1"/>
</dbReference>
<dbReference type="PROSITE" id="PS00107">
    <property type="entry name" value="PROTEIN_KINASE_ATP"/>
    <property type="match status" value="1"/>
</dbReference>
<comment type="similarity">
    <text evidence="7">Belongs to the protein kinase superfamily.</text>
</comment>
<evidence type="ECO:0000256" key="1">
    <source>
        <dbReference type="ARBA" id="ARBA00022527"/>
    </source>
</evidence>
<name>A0ABR2WRI1_9FUNG</name>
<feature type="domain" description="AGC-kinase C-terminal" evidence="9">
    <location>
        <begin position="302"/>
        <end position="383"/>
    </location>
</feature>
<evidence type="ECO:0000256" key="5">
    <source>
        <dbReference type="ARBA" id="ARBA00022840"/>
    </source>
</evidence>
<gene>
    <name evidence="10" type="ORF">K7432_008734</name>
</gene>
<dbReference type="Gene3D" id="1.10.510.10">
    <property type="entry name" value="Transferase(Phosphotransferase) domain 1"/>
    <property type="match status" value="1"/>
</dbReference>
<keyword evidence="11" id="KW-1185">Reference proteome</keyword>
<dbReference type="InterPro" id="IPR000719">
    <property type="entry name" value="Prot_kinase_dom"/>
</dbReference>
<dbReference type="PROSITE" id="PS50011">
    <property type="entry name" value="PROTEIN_KINASE_DOM"/>
    <property type="match status" value="1"/>
</dbReference>
<keyword evidence="4" id="KW-0418">Kinase</keyword>
<protein>
    <recommendedName>
        <fullName evidence="12">Kinase-like protein</fullName>
    </recommendedName>
</protein>
<evidence type="ECO:0000259" key="9">
    <source>
        <dbReference type="PROSITE" id="PS51285"/>
    </source>
</evidence>
<dbReference type="PROSITE" id="PS51285">
    <property type="entry name" value="AGC_KINASE_CTER"/>
    <property type="match status" value="1"/>
</dbReference>
<dbReference type="EMBL" id="JASJQH010000498">
    <property type="protein sequence ID" value="KAK9764079.1"/>
    <property type="molecule type" value="Genomic_DNA"/>
</dbReference>